<accession>A0A2S0L2I6</accession>
<dbReference type="AlphaFoldDB" id="A0A2S0L2I6"/>
<dbReference type="Proteomes" id="UP000237883">
    <property type="component" value="Chromosome"/>
</dbReference>
<dbReference type="SUPFAM" id="SSF53639">
    <property type="entry name" value="AraD/HMP-PK domain-like"/>
    <property type="match status" value="2"/>
</dbReference>
<dbReference type="SMART" id="SM01007">
    <property type="entry name" value="Aldolase_II"/>
    <property type="match status" value="1"/>
</dbReference>
<protein>
    <recommendedName>
        <fullName evidence="3">Class II aldolase/adducin N-terminal domain-containing protein</fullName>
    </recommendedName>
</protein>
<sequence length="401" mass="44538">MNELQVRELIVKYASDFTDRYTKAYGSIIARVDNGTYLMSRPGLVLDTIKDSDLQLFDMSSGDAGKILSTRRDINVMIFACTEPSAIFSKDADVLRPALYDLAGIVGTDIKIAEDTTAKSLLAALKDRAGCLVRGKGIFSTSSNMKDAISIVKIIEKSIEAEMYGDKIGGIKHLSAEEALRTRQMHNHLYSNVNSEKHVDFVNISTDELDVRNNMIDYANKLKDKGLFHGSWGNLSVRLNDHEMLITPSAMEYNKLRAEDIVKVDVNTLAFDHIQRVPSSEFDLHAAIYREHPDWNAIIRTHSHGLSVFAAAQVGFKITDPALHQLLGDVSASEHVEPHTPDFIESILKELRHNNICVIANRGPIFCATSLENAAVMADAIEDTACNMLGYNEPLLRAEEE</sequence>
<dbReference type="InterPro" id="IPR001303">
    <property type="entry name" value="Aldolase_II/adducin_N"/>
</dbReference>
<dbReference type="KEGG" id="mdv:C5Q96_00970"/>
<gene>
    <name evidence="4" type="ORF">C5Q96_00970</name>
</gene>
<dbReference type="InterPro" id="IPR050197">
    <property type="entry name" value="Aldolase_class_II_sugar_metab"/>
</dbReference>
<evidence type="ECO:0000313" key="5">
    <source>
        <dbReference type="Proteomes" id="UP000237883"/>
    </source>
</evidence>
<dbReference type="GO" id="GO:0019323">
    <property type="term" value="P:pentose catabolic process"/>
    <property type="evidence" value="ECO:0007669"/>
    <property type="project" value="TreeGrafter"/>
</dbReference>
<dbReference type="RefSeq" id="WP_106056355.1">
    <property type="nucleotide sequence ID" value="NZ_CP027228.1"/>
</dbReference>
<dbReference type="GO" id="GO:0005829">
    <property type="term" value="C:cytosol"/>
    <property type="evidence" value="ECO:0007669"/>
    <property type="project" value="TreeGrafter"/>
</dbReference>
<evidence type="ECO:0000256" key="1">
    <source>
        <dbReference type="ARBA" id="ARBA00022723"/>
    </source>
</evidence>
<keyword evidence="5" id="KW-1185">Reference proteome</keyword>
<dbReference type="GO" id="GO:0016832">
    <property type="term" value="F:aldehyde-lyase activity"/>
    <property type="evidence" value="ECO:0007669"/>
    <property type="project" value="TreeGrafter"/>
</dbReference>
<feature type="domain" description="Class II aldolase/adducin N-terminal" evidence="3">
    <location>
        <begin position="213"/>
        <end position="389"/>
    </location>
</feature>
<reference evidence="5" key="1">
    <citation type="submission" date="2018-02" db="EMBL/GenBank/DDBJ databases">
        <authorList>
            <person name="Holder M.E."/>
            <person name="Ajami N.J."/>
            <person name="Petrosino J.F."/>
        </authorList>
    </citation>
    <scope>NUCLEOTIDE SEQUENCE [LARGE SCALE GENOMIC DNA]</scope>
    <source>
        <strain evidence="5">CCUG 47132</strain>
    </source>
</reference>
<keyword evidence="2" id="KW-0456">Lyase</keyword>
<proteinExistence type="predicted"/>
<dbReference type="PANTHER" id="PTHR22789:SF0">
    <property type="entry name" value="3-OXO-TETRONATE 4-PHOSPHATE DECARBOXYLASE-RELATED"/>
    <property type="match status" value="1"/>
</dbReference>
<dbReference type="GO" id="GO:0046872">
    <property type="term" value="F:metal ion binding"/>
    <property type="evidence" value="ECO:0007669"/>
    <property type="project" value="UniProtKB-KW"/>
</dbReference>
<dbReference type="Gene3D" id="3.40.225.10">
    <property type="entry name" value="Class II aldolase/adducin N-terminal domain"/>
    <property type="match status" value="2"/>
</dbReference>
<evidence type="ECO:0000259" key="3">
    <source>
        <dbReference type="SMART" id="SM01007"/>
    </source>
</evidence>
<dbReference type="GeneID" id="78390821"/>
<dbReference type="Pfam" id="PF00596">
    <property type="entry name" value="Aldolase_II"/>
    <property type="match status" value="2"/>
</dbReference>
<name>A0A2S0L2I6_9FIRM</name>
<dbReference type="PANTHER" id="PTHR22789">
    <property type="entry name" value="FUCULOSE PHOSPHATE ALDOLASE"/>
    <property type="match status" value="1"/>
</dbReference>
<dbReference type="EMBL" id="CP027228">
    <property type="protein sequence ID" value="AVM47511.1"/>
    <property type="molecule type" value="Genomic_DNA"/>
</dbReference>
<dbReference type="OrthoDB" id="9794581at2"/>
<dbReference type="InterPro" id="IPR036409">
    <property type="entry name" value="Aldolase_II/adducin_N_sf"/>
</dbReference>
<organism evidence="4 5">
    <name type="scientific">Mogibacterium diversum</name>
    <dbReference type="NCBI Taxonomy" id="114527"/>
    <lineage>
        <taxon>Bacteria</taxon>
        <taxon>Bacillati</taxon>
        <taxon>Bacillota</taxon>
        <taxon>Clostridia</taxon>
        <taxon>Peptostreptococcales</taxon>
        <taxon>Anaerovoracaceae</taxon>
        <taxon>Mogibacterium</taxon>
    </lineage>
</organism>
<evidence type="ECO:0000313" key="4">
    <source>
        <dbReference type="EMBL" id="AVM47511.1"/>
    </source>
</evidence>
<keyword evidence="1" id="KW-0479">Metal-binding</keyword>
<evidence type="ECO:0000256" key="2">
    <source>
        <dbReference type="ARBA" id="ARBA00023239"/>
    </source>
</evidence>